<dbReference type="InterPro" id="IPR000182">
    <property type="entry name" value="GNAT_dom"/>
</dbReference>
<dbReference type="PANTHER" id="PTHR43415">
    <property type="entry name" value="SPERMIDINE N(1)-ACETYLTRANSFERASE"/>
    <property type="match status" value="1"/>
</dbReference>
<evidence type="ECO:0000259" key="1">
    <source>
        <dbReference type="PROSITE" id="PS51186"/>
    </source>
</evidence>
<dbReference type="Proteomes" id="UP000643610">
    <property type="component" value="Unassembled WGS sequence"/>
</dbReference>
<dbReference type="Gene3D" id="3.40.630.30">
    <property type="match status" value="1"/>
</dbReference>
<feature type="domain" description="N-acetyltransferase" evidence="1">
    <location>
        <begin position="1"/>
        <end position="159"/>
    </location>
</feature>
<dbReference type="CDD" id="cd04301">
    <property type="entry name" value="NAT_SF"/>
    <property type="match status" value="1"/>
</dbReference>
<dbReference type="Pfam" id="PF00583">
    <property type="entry name" value="Acetyltransf_1"/>
    <property type="match status" value="1"/>
</dbReference>
<dbReference type="EMBL" id="JACOFU010000003">
    <property type="protein sequence ID" value="MBC3831838.1"/>
    <property type="molecule type" value="Genomic_DNA"/>
</dbReference>
<name>A0ABR6XQR6_9BURK</name>
<evidence type="ECO:0000313" key="2">
    <source>
        <dbReference type="EMBL" id="MBC3831838.1"/>
    </source>
</evidence>
<dbReference type="SUPFAM" id="SSF55729">
    <property type="entry name" value="Acyl-CoA N-acyltransferases (Nat)"/>
    <property type="match status" value="1"/>
</dbReference>
<dbReference type="InterPro" id="IPR016181">
    <property type="entry name" value="Acyl_CoA_acyltransferase"/>
</dbReference>
<proteinExistence type="predicted"/>
<keyword evidence="3" id="KW-1185">Reference proteome</keyword>
<dbReference type="PROSITE" id="PS51186">
    <property type="entry name" value="GNAT"/>
    <property type="match status" value="1"/>
</dbReference>
<dbReference type="PANTHER" id="PTHR43415:SF3">
    <property type="entry name" value="GNAT-FAMILY ACETYLTRANSFERASE"/>
    <property type="match status" value="1"/>
</dbReference>
<reference evidence="2 3" key="1">
    <citation type="submission" date="2020-08" db="EMBL/GenBank/DDBJ databases">
        <title>Novel species isolated from subtropical streams in China.</title>
        <authorList>
            <person name="Lu H."/>
        </authorList>
    </citation>
    <scope>NUCLEOTIDE SEQUENCE [LARGE SCALE GENOMIC DNA]</scope>
    <source>
        <strain evidence="2 3">KCTC 52442</strain>
    </source>
</reference>
<accession>A0ABR6XQR6</accession>
<evidence type="ECO:0000313" key="3">
    <source>
        <dbReference type="Proteomes" id="UP000643610"/>
    </source>
</evidence>
<sequence>MLRLTNSNDINFIYGLYMHPEVNPFLLYEPMDKPAFAPIFKQLLDDGVLYVFEEAGISVGMFKLIPLKHRTSHIAYLGGVAIDPDFAGKGYAKKMFEEIIALGKTKQLRRIELSASVENTRAISLYEKCGFQAEGVLRKYTYLKTENRYLDELLMSYLY</sequence>
<dbReference type="RefSeq" id="WP_186890865.1">
    <property type="nucleotide sequence ID" value="NZ_JACOFU010000003.1"/>
</dbReference>
<protein>
    <submittedName>
        <fullName evidence="2">GNAT family N-acetyltransferase</fullName>
    </submittedName>
</protein>
<gene>
    <name evidence="2" type="ORF">H8K33_09985</name>
</gene>
<comment type="caution">
    <text evidence="2">The sequence shown here is derived from an EMBL/GenBank/DDBJ whole genome shotgun (WGS) entry which is preliminary data.</text>
</comment>
<organism evidence="2 3">
    <name type="scientific">Undibacterium amnicola</name>
    <dbReference type="NCBI Taxonomy" id="1834038"/>
    <lineage>
        <taxon>Bacteria</taxon>
        <taxon>Pseudomonadati</taxon>
        <taxon>Pseudomonadota</taxon>
        <taxon>Betaproteobacteria</taxon>
        <taxon>Burkholderiales</taxon>
        <taxon>Oxalobacteraceae</taxon>
        <taxon>Undibacterium</taxon>
    </lineage>
</organism>